<evidence type="ECO:0000313" key="7">
    <source>
        <dbReference type="Proteomes" id="UP001519863"/>
    </source>
</evidence>
<sequence>MLLSRFRRVGLAAMVISVLALLGAAPAFAADTPTIPATVQHVVIDETDLDSAQGIVLQLGLLTVPVDEPALAKLAGGTRVLVAVPGASTPEEAAAVLKKRPEAVTAVEVVAQPGPSVGGHGTVVHNVTVVPFTWEGATPFTRTPEAMGDAARQGLEAWADLGRGAITPGTVTVLDPVVTAPPVPCNFGNYASVAKTALGRGPSGPTEHFLYVPSQGFGCGWAGMAYVPGNELAASKDTFSKTVIAHELGHNFGLGHAMADSCLSVGCPPRSEDEPGTWFEIMGGGQYDYSNVVQARILGAISDADIPLITAPGTYQLTSILENSGVRGLRFDRATGPDAYFEYRPRSDTGIALQDWFGGLLAHRRASSETDRKSMMFDLTPGLAKIGEALQPALLPGNTWQVPGTNLSVRLVSADGTTATVQVTDTTADTQAPAAPSNVTAPVPGSGWITTQELPVTWTPAPTAEEDGVVGYRVTIRNAAGEQWVTSARADQSSVTMTMPAERMWPAGKATVAVQALDAAGNASSDSTLATGIDYTAPGWATIRKPASLGTVYGAQYELTWDTPPETGSGIGKYELLIDGAVVKTVDGDVNSAMLPTPKAGYHTTAVRPIDIAGNVATAYQIAFYSGLVVPKAPVFTSPTAGEIVNDKQVHLTWTQPDEADVASYTLTVDGTEAGSAPAGTDREFTLTLPNGDHDITLTAVNPQGSKSSTPLAVTVRDSSVPQPAAPEGVHIEGSSTGWATSPTFHVSWAPAQSAQADGVTGYRVTVIVADGTQKVVTVPADQTSAPVTLPSGWPLGAMTVKARAFDAAGNSSTSASLASGYDNSPPTWATIRKPASQGTVYGAEYELAWDTPPEQGSGLDHYELLIDGAVVKTVDGDVNSAMLPTPKAGYHTTAVKPYDKAGNTHESYQIAFYSGLVVPKAPAITSPAPAEAVKSGQVRLAWTQADEADVASYKVTVDGAVVASAVPSTDREVTVTLKDGDHDITLTAVNPQGSASAPVSVSVDDPDVQAPAVPVNVTVAEGGGWTNTLTFPVGWTAAQTAEAEGVTGYRITVLAATGQSVVITAAAGDTSATVALPSGWPQGAMITKVVAFDADGDASTAATLAGGYDTTTPGYPNISRPAAWSNVYGATFQLSWATPTETGSGVGSYELLVDGVVVKTVPGDVNSTTMPTPKPKSGTYNTTAVRAVDKAGNVGSAYQIGIYSQLAAAKAPVITSPTPRQYLTSNQVHLSWTQASPADVASYTLIVDGTEVTPAPVPTDTERTLTLADGDHTIVLTAVNAAGSASASVSVIVGRPDTTAPATVTITAPADGATVTGAAFEAAWDTPAETGSGLDRYELVIDGSVVKTVAAGTNTTTLTTPATGSHTLAVRAYDRAGNANSATTSPITFTTELVNRALTKPVTASSTYSATYTASKAVDGNTSTRWASVSGVDLVWTQVDLGAAVPISRVLLRWETAYGKAYKIQTSDDGTTWTDIYSTTTGDGGIDDLTGLTGSGRYLRMYATTRGTKYGYSLYELEAYS</sequence>
<gene>
    <name evidence="6" type="ORF">KZ829_18940</name>
</gene>
<keyword evidence="2" id="KW-0624">Polysaccharide degradation</keyword>
<dbReference type="CDD" id="cd00063">
    <property type="entry name" value="FN3"/>
    <property type="match status" value="1"/>
</dbReference>
<dbReference type="SUPFAM" id="SSF55486">
    <property type="entry name" value="Metalloproteases ('zincins'), catalytic domain"/>
    <property type="match status" value="1"/>
</dbReference>
<dbReference type="Pfam" id="PF12245">
    <property type="entry name" value="Big_3_2"/>
    <property type="match status" value="1"/>
</dbReference>
<name>A0ABS7B4M1_9ACTN</name>
<evidence type="ECO:0000256" key="2">
    <source>
        <dbReference type="ARBA" id="ARBA00023326"/>
    </source>
</evidence>
<reference evidence="6 7" key="1">
    <citation type="journal article" date="2013" name="Antonie Van Leeuwenhoek">
        <title>Actinoplanes hulinensis sp. nov., a novel actinomycete isolated from soybean root (Glycine max (L.) Merr).</title>
        <authorList>
            <person name="Shen Y."/>
            <person name="Liu C."/>
            <person name="Wang X."/>
            <person name="Zhao J."/>
            <person name="Jia F."/>
            <person name="Zhang Y."/>
            <person name="Wang L."/>
            <person name="Yang D."/>
            <person name="Xiang W."/>
        </authorList>
    </citation>
    <scope>NUCLEOTIDE SEQUENCE [LARGE SCALE GENOMIC DNA]</scope>
    <source>
        <strain evidence="6 7">NEAU-M9</strain>
    </source>
</reference>
<keyword evidence="7" id="KW-1185">Reference proteome</keyword>
<dbReference type="Proteomes" id="UP001519863">
    <property type="component" value="Unassembled WGS sequence"/>
</dbReference>
<dbReference type="Pfam" id="PF05548">
    <property type="entry name" value="Peptidase_M11"/>
    <property type="match status" value="1"/>
</dbReference>
<feature type="domain" description="Fibronectin type-III" evidence="5">
    <location>
        <begin position="630"/>
        <end position="719"/>
    </location>
</feature>
<dbReference type="InterPro" id="IPR000421">
    <property type="entry name" value="FA58C"/>
</dbReference>
<dbReference type="PROSITE" id="PS50853">
    <property type="entry name" value="FN3"/>
    <property type="match status" value="3"/>
</dbReference>
<dbReference type="EMBL" id="JAHXZI010000009">
    <property type="protein sequence ID" value="MBW6435822.1"/>
    <property type="molecule type" value="Genomic_DNA"/>
</dbReference>
<dbReference type="InterPro" id="IPR022038">
    <property type="entry name" value="Ig-like_bact"/>
</dbReference>
<evidence type="ECO:0000259" key="5">
    <source>
        <dbReference type="PROSITE" id="PS50853"/>
    </source>
</evidence>
<dbReference type="RefSeq" id="WP_220145239.1">
    <property type="nucleotide sequence ID" value="NZ_JAHXZI010000009.1"/>
</dbReference>
<dbReference type="PROSITE" id="PS50022">
    <property type="entry name" value="FA58C_3"/>
    <property type="match status" value="1"/>
</dbReference>
<keyword evidence="3" id="KW-0732">Signal</keyword>
<dbReference type="InterPro" id="IPR008752">
    <property type="entry name" value="Peptidase_M11"/>
</dbReference>
<dbReference type="SUPFAM" id="SSF49785">
    <property type="entry name" value="Galactose-binding domain-like"/>
    <property type="match status" value="1"/>
</dbReference>
<comment type="caution">
    <text evidence="6">The sequence shown here is derived from an EMBL/GenBank/DDBJ whole genome shotgun (WGS) entry which is preliminary data.</text>
</comment>
<dbReference type="Gene3D" id="3.40.390.10">
    <property type="entry name" value="Collagenase (Catalytic Domain)"/>
    <property type="match status" value="1"/>
</dbReference>
<organism evidence="6 7">
    <name type="scientific">Actinoplanes hulinensis</name>
    <dbReference type="NCBI Taxonomy" id="1144547"/>
    <lineage>
        <taxon>Bacteria</taxon>
        <taxon>Bacillati</taxon>
        <taxon>Actinomycetota</taxon>
        <taxon>Actinomycetes</taxon>
        <taxon>Micromonosporales</taxon>
        <taxon>Micromonosporaceae</taxon>
        <taxon>Actinoplanes</taxon>
    </lineage>
</organism>
<keyword evidence="1" id="KW-0326">Glycosidase</keyword>
<feature type="signal peptide" evidence="3">
    <location>
        <begin position="1"/>
        <end position="29"/>
    </location>
</feature>
<dbReference type="InterPro" id="IPR013783">
    <property type="entry name" value="Ig-like_fold"/>
</dbReference>
<keyword evidence="2" id="KW-0119">Carbohydrate metabolism</keyword>
<dbReference type="SMART" id="SM00060">
    <property type="entry name" value="FN3"/>
    <property type="match status" value="5"/>
</dbReference>
<feature type="domain" description="F5/8 type C" evidence="4">
    <location>
        <begin position="1383"/>
        <end position="1522"/>
    </location>
</feature>
<proteinExistence type="predicted"/>
<keyword evidence="1" id="KW-0378">Hydrolase</keyword>
<evidence type="ECO:0000313" key="6">
    <source>
        <dbReference type="EMBL" id="MBW6435822.1"/>
    </source>
</evidence>
<protein>
    <submittedName>
        <fullName evidence="6">Discoidin domain-containing protein</fullName>
    </submittedName>
</protein>
<evidence type="ECO:0000256" key="3">
    <source>
        <dbReference type="SAM" id="SignalP"/>
    </source>
</evidence>
<dbReference type="Gene3D" id="2.60.40.10">
    <property type="entry name" value="Immunoglobulins"/>
    <property type="match status" value="7"/>
</dbReference>
<evidence type="ECO:0000259" key="4">
    <source>
        <dbReference type="PROSITE" id="PS50022"/>
    </source>
</evidence>
<dbReference type="Pfam" id="PF00754">
    <property type="entry name" value="F5_F8_type_C"/>
    <property type="match status" value="1"/>
</dbReference>
<dbReference type="InterPro" id="IPR008979">
    <property type="entry name" value="Galactose-bd-like_sf"/>
</dbReference>
<dbReference type="InterPro" id="IPR003961">
    <property type="entry name" value="FN3_dom"/>
</dbReference>
<evidence type="ECO:0000256" key="1">
    <source>
        <dbReference type="ARBA" id="ARBA00023295"/>
    </source>
</evidence>
<feature type="chain" id="PRO_5046820597" evidence="3">
    <location>
        <begin position="30"/>
        <end position="1522"/>
    </location>
</feature>
<feature type="domain" description="Fibronectin type-III" evidence="5">
    <location>
        <begin position="726"/>
        <end position="828"/>
    </location>
</feature>
<dbReference type="InterPro" id="IPR036116">
    <property type="entry name" value="FN3_sf"/>
</dbReference>
<dbReference type="InterPro" id="IPR024079">
    <property type="entry name" value="MetalloPept_cat_dom_sf"/>
</dbReference>
<feature type="domain" description="Fibronectin type-III" evidence="5">
    <location>
        <begin position="435"/>
        <end position="539"/>
    </location>
</feature>
<dbReference type="SUPFAM" id="SSF49265">
    <property type="entry name" value="Fibronectin type III"/>
    <property type="match status" value="2"/>
</dbReference>
<dbReference type="Gene3D" id="2.60.120.260">
    <property type="entry name" value="Galactose-binding domain-like"/>
    <property type="match status" value="1"/>
</dbReference>
<accession>A0ABS7B4M1</accession>